<dbReference type="Proteomes" id="UP000728032">
    <property type="component" value="Unassembled WGS sequence"/>
</dbReference>
<feature type="domain" description="C2H2-type" evidence="10">
    <location>
        <begin position="557"/>
        <end position="584"/>
    </location>
</feature>
<accession>A0A7R9M1Y4</accession>
<evidence type="ECO:0000256" key="6">
    <source>
        <dbReference type="ARBA" id="ARBA00023163"/>
    </source>
</evidence>
<dbReference type="Gene3D" id="3.30.160.60">
    <property type="entry name" value="Classic Zinc Finger"/>
    <property type="match status" value="5"/>
</dbReference>
<evidence type="ECO:0000313" key="12">
    <source>
        <dbReference type="Proteomes" id="UP000728032"/>
    </source>
</evidence>
<protein>
    <recommendedName>
        <fullName evidence="10">C2H2-type domain-containing protein</fullName>
    </recommendedName>
</protein>
<name>A0A7R9M1Y4_9ACAR</name>
<keyword evidence="12" id="KW-1185">Reference proteome</keyword>
<feature type="region of interest" description="Disordered" evidence="9">
    <location>
        <begin position="718"/>
        <end position="745"/>
    </location>
</feature>
<proteinExistence type="predicted"/>
<dbReference type="PROSITE" id="PS50157">
    <property type="entry name" value="ZINC_FINGER_C2H2_2"/>
    <property type="match status" value="6"/>
</dbReference>
<feature type="domain" description="C2H2-type" evidence="10">
    <location>
        <begin position="466"/>
        <end position="496"/>
    </location>
</feature>
<feature type="domain" description="C2H2-type" evidence="10">
    <location>
        <begin position="1405"/>
        <end position="1435"/>
    </location>
</feature>
<feature type="domain" description="C2H2-type" evidence="10">
    <location>
        <begin position="527"/>
        <end position="556"/>
    </location>
</feature>
<evidence type="ECO:0000256" key="3">
    <source>
        <dbReference type="ARBA" id="ARBA00022771"/>
    </source>
</evidence>
<keyword evidence="4" id="KW-0862">Zinc</keyword>
<gene>
    <name evidence="11" type="ORF">ONB1V03_LOCUS8615</name>
</gene>
<dbReference type="InterPro" id="IPR051061">
    <property type="entry name" value="Zinc_finger_trans_reg"/>
</dbReference>
<keyword evidence="7" id="KW-0539">Nucleus</keyword>
<sequence length="1436" mass="168378">MNEPEKSERQKRIDALVLPLKQDNHYICDEIECDFKTTTKRDMFSHKNGHKTGNQSLIEKRVDNEYVCDEMGCDYRTTIKRDIGRHKNRHKSSAHELNPFDELRLKDKLEKRKRINEMVSHLKVNNEYICDDMGCDFKTTIKRVIYRHMNGHKSVASDGQDLCDEEDDEEVFELQKQINEMVLHLKTDNEFVCDYMDCHFRTCIKREIYKHMIGHNSTKSGDRRVTEQQKRIDALVLHLKRDKHYICDQMGCAYRTTFKRNMFQHTIGHKKSAGFRPKDFKAKIPDERTPKERAEDNKRIENLMREFLEDGKYVCSEDDCDFLSTKATKFYKHYKRHQMWAKGRNPIYMDESAGMYKLRTEATIDGNYECYYFGCKFTTTHRQVFYVHYKSHYKPSTGTNSNSIYVCNHPDCEAKLVTPLAVYRHQLRVHPKRLLSCDWPGCESQFKAMRYLIQHKNTIHLGLKLFQCEWPGCSYNGTTSENLKHHKMGIHTKVKTHVCDWPGCEYRASIKWALVAHKRTHTGEKPYACNWPGCTYRCTQPCTLISHKRKHTGEKPYVCPEKGCGKRFSSLAGIHSHRKQHNKQILRKSCGSSHHSMSSLVMKPLDIRLTDIWVDCQREMLSMRHELTSLRQQLKTSKLISSHVMACNDTLVAIIETCRLDPKDKDIIVMIDRIKREEEVIDREKSNLKTLEARDESHYKDDKIVELMSDWKRLTQTKRSVEDKSTQTMTTDGNVGHKEIPFNDNIENSETTGIERHTSVVFYDNSVTNHIKTDPSVAVNESISSEPMDAINSDIKRVAIDLDDKQYSDYESESPFNAEDINDIDDNRSDVSVKSDHFLEEDTNDSDFEVKKKQKSRKRKAKTSKVMNESVKSERQIKIDSLVLSLKHDNQYICDQLGCDYKTGVKRQIYSHIISHKSDDQSESPFNAINDYDIDDNVSVKSNHFLDEDSNDSDFEVKKKRKSRKRKAKVSQVISESEKSERQKVIDALVLHLKVDNQFICDQMGCVYKTGVKREIYSHMIRHKTGGHSSSKRQNLFNDSVSHLKIENQYVCDEMGCDFKTTIKRLMSSHKNRHNSSARELNSIDEQRLKDKLEKRKRIDEMVSHLKVDNEYICDEMGCDFKIKNKYQMYFHINRHKSGDREVSERSKRIDETVLHLKVDNEFVCDHPDCDYKTVAKREMYQHMIGHKTGKTPDHKPGSGDRTTSARQKRIDALVLHLRKDDHYICDQMGCDYKTGVKRQIYSHMIGHKSSGLNDANEDQLSGKVEAEKRQKFENLMNEFKVNDKYVCNEEDCDYVTTYLKQFSTHYKKHQLLLKWRDPVYIDEQTGRYRMRNEVTNDGTFDCPYIDCTFTTGERQVFYTHYNAHYDGVDGTDGYVCNYPKCGRKCQSPWSVYRHQFTVHPRRLLACDWPGCEAKYKAMRYLIKHKNALHLGLRPY</sequence>
<dbReference type="PANTHER" id="PTHR46179:SF13">
    <property type="entry name" value="C2H2-TYPE DOMAIN-CONTAINING PROTEIN"/>
    <property type="match status" value="1"/>
</dbReference>
<dbReference type="SUPFAM" id="SSF57667">
    <property type="entry name" value="beta-beta-alpha zinc fingers"/>
    <property type="match status" value="3"/>
</dbReference>
<evidence type="ECO:0000313" key="11">
    <source>
        <dbReference type="EMBL" id="CAD7651947.1"/>
    </source>
</evidence>
<evidence type="ECO:0000256" key="1">
    <source>
        <dbReference type="ARBA" id="ARBA00004123"/>
    </source>
</evidence>
<evidence type="ECO:0000256" key="8">
    <source>
        <dbReference type="PROSITE-ProRule" id="PRU00042"/>
    </source>
</evidence>
<dbReference type="GO" id="GO:0005634">
    <property type="term" value="C:nucleus"/>
    <property type="evidence" value="ECO:0007669"/>
    <property type="project" value="UniProtKB-SubCell"/>
</dbReference>
<dbReference type="GO" id="GO:0008270">
    <property type="term" value="F:zinc ion binding"/>
    <property type="evidence" value="ECO:0007669"/>
    <property type="project" value="UniProtKB-KW"/>
</dbReference>
<keyword evidence="2" id="KW-0479">Metal-binding</keyword>
<dbReference type="EMBL" id="CAJPVJ010005006">
    <property type="protein sequence ID" value="CAG2169131.1"/>
    <property type="molecule type" value="Genomic_DNA"/>
</dbReference>
<keyword evidence="3 8" id="KW-0863">Zinc-finger</keyword>
<evidence type="ECO:0000256" key="4">
    <source>
        <dbReference type="ARBA" id="ARBA00022833"/>
    </source>
</evidence>
<organism evidence="11">
    <name type="scientific">Oppiella nova</name>
    <dbReference type="NCBI Taxonomy" id="334625"/>
    <lineage>
        <taxon>Eukaryota</taxon>
        <taxon>Metazoa</taxon>
        <taxon>Ecdysozoa</taxon>
        <taxon>Arthropoda</taxon>
        <taxon>Chelicerata</taxon>
        <taxon>Arachnida</taxon>
        <taxon>Acari</taxon>
        <taxon>Acariformes</taxon>
        <taxon>Sarcoptiformes</taxon>
        <taxon>Oribatida</taxon>
        <taxon>Brachypylina</taxon>
        <taxon>Oppioidea</taxon>
        <taxon>Oppiidae</taxon>
        <taxon>Oppiella</taxon>
    </lineage>
</organism>
<dbReference type="SMART" id="SM00355">
    <property type="entry name" value="ZnF_C2H2"/>
    <property type="match status" value="23"/>
</dbReference>
<dbReference type="EMBL" id="OC919831">
    <property type="protein sequence ID" value="CAD7651947.1"/>
    <property type="molecule type" value="Genomic_DNA"/>
</dbReference>
<dbReference type="OrthoDB" id="105697at2759"/>
<evidence type="ECO:0000256" key="7">
    <source>
        <dbReference type="ARBA" id="ARBA00023242"/>
    </source>
</evidence>
<evidence type="ECO:0000259" key="10">
    <source>
        <dbReference type="PROSITE" id="PS50157"/>
    </source>
</evidence>
<comment type="subcellular location">
    <subcellularLocation>
        <location evidence="1">Nucleus</location>
    </subcellularLocation>
</comment>
<dbReference type="GO" id="GO:0006357">
    <property type="term" value="P:regulation of transcription by RNA polymerase II"/>
    <property type="evidence" value="ECO:0007669"/>
    <property type="project" value="TreeGrafter"/>
</dbReference>
<feature type="domain" description="C2H2-type" evidence="10">
    <location>
        <begin position="497"/>
        <end position="526"/>
    </location>
</feature>
<feature type="compositionally biased region" description="Basic residues" evidence="9">
    <location>
        <begin position="852"/>
        <end position="863"/>
    </location>
</feature>
<feature type="region of interest" description="Disordered" evidence="9">
    <location>
        <begin position="843"/>
        <end position="870"/>
    </location>
</feature>
<keyword evidence="5" id="KW-0805">Transcription regulation</keyword>
<dbReference type="PROSITE" id="PS00028">
    <property type="entry name" value="ZINC_FINGER_C2H2_1"/>
    <property type="match status" value="6"/>
</dbReference>
<feature type="region of interest" description="Disordered" evidence="9">
    <location>
        <begin position="1187"/>
        <end position="1206"/>
    </location>
</feature>
<feature type="non-terminal residue" evidence="11">
    <location>
        <position position="1"/>
    </location>
</feature>
<feature type="region of interest" description="Disordered" evidence="9">
    <location>
        <begin position="810"/>
        <end position="829"/>
    </location>
</feature>
<evidence type="ECO:0000256" key="5">
    <source>
        <dbReference type="ARBA" id="ARBA00023015"/>
    </source>
</evidence>
<dbReference type="InterPro" id="IPR036236">
    <property type="entry name" value="Znf_C2H2_sf"/>
</dbReference>
<reference evidence="11" key="1">
    <citation type="submission" date="2020-11" db="EMBL/GenBank/DDBJ databases">
        <authorList>
            <person name="Tran Van P."/>
        </authorList>
    </citation>
    <scope>NUCLEOTIDE SEQUENCE</scope>
</reference>
<dbReference type="FunFam" id="3.30.160.60:FF:000007">
    <property type="entry name" value="Basic krueppel-like factor 3"/>
    <property type="match status" value="1"/>
</dbReference>
<keyword evidence="6" id="KW-0804">Transcription</keyword>
<evidence type="ECO:0000256" key="2">
    <source>
        <dbReference type="ARBA" id="ARBA00022723"/>
    </source>
</evidence>
<feature type="domain" description="C2H2-type" evidence="10">
    <location>
        <begin position="435"/>
        <end position="465"/>
    </location>
</feature>
<evidence type="ECO:0000256" key="9">
    <source>
        <dbReference type="SAM" id="MobiDB-lite"/>
    </source>
</evidence>
<dbReference type="InterPro" id="IPR013087">
    <property type="entry name" value="Znf_C2H2_type"/>
</dbReference>
<dbReference type="PANTHER" id="PTHR46179">
    <property type="entry name" value="ZINC FINGER PROTEIN"/>
    <property type="match status" value="1"/>
</dbReference>